<sequence length="318" mass="35434">MRNFLVCDGGGTKTDFLIFNEKAEILSCYKCTGTNALFIDEEKAINNVIGGINKCVAKAGLRINDLDLICLFIPGFEKCIDIIKRKINIKNIKCLSDVENAFFGAMGKSYGIVVLSGTGSFSIGISKSNRKVVSGGWGPLIGDKGSGYHIGIMCLEKLAYYYDNNIKDSRLRELCLEKFGIDNEFEIRNIIYSKEFGREDVAEISKIIAQAAKEQDNDAINILKKAASELVELVSILNRRLNNEILPVSLIGGVANIGDLFINFFKDELSLKCPNLYYEDPKYDPLIGAMLYVLLKEANIDIECDKDVLSNLSKYRRI</sequence>
<keyword evidence="3" id="KW-1185">Reference proteome</keyword>
<protein>
    <recommendedName>
        <fullName evidence="1">ATPase BadF/BadG/BcrA/BcrD type domain-containing protein</fullName>
    </recommendedName>
</protein>
<dbReference type="InterPro" id="IPR052519">
    <property type="entry name" value="Euk-type_GlcNAc_Kinase"/>
</dbReference>
<dbReference type="CDD" id="cd24007">
    <property type="entry name" value="ASKHA_NBD_eukNAGK-like"/>
    <property type="match status" value="1"/>
</dbReference>
<dbReference type="SUPFAM" id="SSF53067">
    <property type="entry name" value="Actin-like ATPase domain"/>
    <property type="match status" value="2"/>
</dbReference>
<dbReference type="Gene3D" id="3.30.420.40">
    <property type="match status" value="2"/>
</dbReference>
<evidence type="ECO:0000313" key="2">
    <source>
        <dbReference type="EMBL" id="TGY43508.1"/>
    </source>
</evidence>
<dbReference type="InterPro" id="IPR002731">
    <property type="entry name" value="ATPase_BadF"/>
</dbReference>
<evidence type="ECO:0000313" key="3">
    <source>
        <dbReference type="Proteomes" id="UP000306888"/>
    </source>
</evidence>
<reference evidence="2 3" key="1">
    <citation type="submission" date="2019-04" db="EMBL/GenBank/DDBJ databases">
        <title>Microbes associate with the intestines of laboratory mice.</title>
        <authorList>
            <person name="Navarre W."/>
            <person name="Wong E."/>
            <person name="Huang K."/>
            <person name="Tropini C."/>
            <person name="Ng K."/>
            <person name="Yu B."/>
        </authorList>
    </citation>
    <scope>NUCLEOTIDE SEQUENCE [LARGE SCALE GENOMIC DNA]</scope>
    <source>
        <strain evidence="2 3">NM50_B9-20</strain>
    </source>
</reference>
<dbReference type="Pfam" id="PF01869">
    <property type="entry name" value="BcrAD_BadFG"/>
    <property type="match status" value="1"/>
</dbReference>
<dbReference type="Proteomes" id="UP000306888">
    <property type="component" value="Unassembled WGS sequence"/>
</dbReference>
<name>A0A4S2DMG4_9CLOT</name>
<dbReference type="PANTHER" id="PTHR43190:SF3">
    <property type="entry name" value="N-ACETYL-D-GLUCOSAMINE KINASE"/>
    <property type="match status" value="1"/>
</dbReference>
<evidence type="ECO:0000259" key="1">
    <source>
        <dbReference type="Pfam" id="PF01869"/>
    </source>
</evidence>
<organism evidence="2 3">
    <name type="scientific">Clostridium sartagoforme</name>
    <dbReference type="NCBI Taxonomy" id="84031"/>
    <lineage>
        <taxon>Bacteria</taxon>
        <taxon>Bacillati</taxon>
        <taxon>Bacillota</taxon>
        <taxon>Clostridia</taxon>
        <taxon>Eubacteriales</taxon>
        <taxon>Clostridiaceae</taxon>
        <taxon>Clostridium</taxon>
    </lineage>
</organism>
<comment type="caution">
    <text evidence="2">The sequence shown here is derived from an EMBL/GenBank/DDBJ whole genome shotgun (WGS) entry which is preliminary data.</text>
</comment>
<dbReference type="InterPro" id="IPR043129">
    <property type="entry name" value="ATPase_NBD"/>
</dbReference>
<accession>A0A4S2DMG4</accession>
<dbReference type="AlphaFoldDB" id="A0A4S2DMG4"/>
<proteinExistence type="predicted"/>
<dbReference type="RefSeq" id="WP_136003863.1">
    <property type="nucleotide sequence ID" value="NZ_SRYR01000001.1"/>
</dbReference>
<gene>
    <name evidence="2" type="ORF">E5347_01470</name>
</gene>
<dbReference type="OrthoDB" id="9772633at2"/>
<feature type="domain" description="ATPase BadF/BadG/BcrA/BcrD type" evidence="1">
    <location>
        <begin position="8"/>
        <end position="292"/>
    </location>
</feature>
<dbReference type="PANTHER" id="PTHR43190">
    <property type="entry name" value="N-ACETYL-D-GLUCOSAMINE KINASE"/>
    <property type="match status" value="1"/>
</dbReference>
<dbReference type="EMBL" id="SRYR01000001">
    <property type="protein sequence ID" value="TGY43508.1"/>
    <property type="molecule type" value="Genomic_DNA"/>
</dbReference>